<feature type="region of interest" description="Disordered" evidence="3">
    <location>
        <begin position="198"/>
        <end position="233"/>
    </location>
</feature>
<evidence type="ECO:0000313" key="7">
    <source>
        <dbReference type="EMBL" id="CAF4482676.1"/>
    </source>
</evidence>
<organism evidence="6 8">
    <name type="scientific">Rotaria socialis</name>
    <dbReference type="NCBI Taxonomy" id="392032"/>
    <lineage>
        <taxon>Eukaryota</taxon>
        <taxon>Metazoa</taxon>
        <taxon>Spiralia</taxon>
        <taxon>Gnathifera</taxon>
        <taxon>Rotifera</taxon>
        <taxon>Eurotatoria</taxon>
        <taxon>Bdelloidea</taxon>
        <taxon>Philodinida</taxon>
        <taxon>Philodinidae</taxon>
        <taxon>Rotaria</taxon>
    </lineage>
</organism>
<dbReference type="SUPFAM" id="SSF48350">
    <property type="entry name" value="GTPase activation domain, GAP"/>
    <property type="match status" value="1"/>
</dbReference>
<dbReference type="PROSITE" id="PS50081">
    <property type="entry name" value="ZF_DAG_PE_2"/>
    <property type="match status" value="1"/>
</dbReference>
<dbReference type="Gene3D" id="3.30.60.20">
    <property type="match status" value="1"/>
</dbReference>
<dbReference type="GO" id="GO:0007266">
    <property type="term" value="P:Rho protein signal transduction"/>
    <property type="evidence" value="ECO:0007669"/>
    <property type="project" value="TreeGrafter"/>
</dbReference>
<comment type="caution">
    <text evidence="6">The sequence shown here is derived from an EMBL/GenBank/DDBJ whole genome shotgun (WGS) entry which is preliminary data.</text>
</comment>
<dbReference type="InterPro" id="IPR008936">
    <property type="entry name" value="Rho_GTPase_activation_prot"/>
</dbReference>
<feature type="domain" description="Rho-GAP" evidence="5">
    <location>
        <begin position="374"/>
        <end position="567"/>
    </location>
</feature>
<dbReference type="GO" id="GO:0005096">
    <property type="term" value="F:GTPase activator activity"/>
    <property type="evidence" value="ECO:0007669"/>
    <property type="project" value="TreeGrafter"/>
</dbReference>
<protein>
    <recommendedName>
        <fullName evidence="9">Rac GTPase-activating protein 1</fullName>
    </recommendedName>
</protein>
<dbReference type="InterPro" id="IPR002219">
    <property type="entry name" value="PKC_DAG/PE"/>
</dbReference>
<evidence type="ECO:0000259" key="4">
    <source>
        <dbReference type="PROSITE" id="PS50081"/>
    </source>
</evidence>
<dbReference type="Proteomes" id="UP000663862">
    <property type="component" value="Unassembled WGS sequence"/>
</dbReference>
<feature type="domain" description="Phorbol-ester/DAG-type" evidence="4">
    <location>
        <begin position="315"/>
        <end position="364"/>
    </location>
</feature>
<evidence type="ECO:0000256" key="2">
    <source>
        <dbReference type="ARBA" id="ARBA00022833"/>
    </source>
</evidence>
<dbReference type="Pfam" id="PF00620">
    <property type="entry name" value="RhoGAP"/>
    <property type="match status" value="1"/>
</dbReference>
<keyword evidence="1" id="KW-0479">Metal-binding</keyword>
<dbReference type="GO" id="GO:0000281">
    <property type="term" value="P:mitotic cytokinesis"/>
    <property type="evidence" value="ECO:0007669"/>
    <property type="project" value="TreeGrafter"/>
</dbReference>
<dbReference type="AlphaFoldDB" id="A0A818FEX3"/>
<dbReference type="PROSITE" id="PS50238">
    <property type="entry name" value="RHOGAP"/>
    <property type="match status" value="1"/>
</dbReference>
<dbReference type="PANTHER" id="PTHR46199">
    <property type="entry name" value="RAC GTPASE-ACTIVATING PROTEIN 1"/>
    <property type="match status" value="1"/>
</dbReference>
<name>A0A818FEX3_9BILA</name>
<reference evidence="6" key="1">
    <citation type="submission" date="2021-02" db="EMBL/GenBank/DDBJ databases">
        <authorList>
            <person name="Nowell W R."/>
        </authorList>
    </citation>
    <scope>NUCLEOTIDE SEQUENCE</scope>
</reference>
<dbReference type="InterPro" id="IPR000198">
    <property type="entry name" value="RhoGAP_dom"/>
</dbReference>
<dbReference type="SUPFAM" id="SSF57889">
    <property type="entry name" value="Cysteine-rich domain"/>
    <property type="match status" value="1"/>
</dbReference>
<evidence type="ECO:0000256" key="1">
    <source>
        <dbReference type="ARBA" id="ARBA00022723"/>
    </source>
</evidence>
<keyword evidence="2" id="KW-0862">Zinc</keyword>
<dbReference type="InterPro" id="IPR046349">
    <property type="entry name" value="C1-like_sf"/>
</dbReference>
<dbReference type="GO" id="GO:0051256">
    <property type="term" value="P:mitotic spindle midzone assembly"/>
    <property type="evidence" value="ECO:0007669"/>
    <property type="project" value="TreeGrafter"/>
</dbReference>
<feature type="compositionally biased region" description="Polar residues" evidence="3">
    <location>
        <begin position="206"/>
        <end position="225"/>
    </location>
</feature>
<dbReference type="GO" id="GO:0030496">
    <property type="term" value="C:midbody"/>
    <property type="evidence" value="ECO:0007669"/>
    <property type="project" value="TreeGrafter"/>
</dbReference>
<dbReference type="PROSITE" id="PS00479">
    <property type="entry name" value="ZF_DAG_PE_1"/>
    <property type="match status" value="1"/>
</dbReference>
<dbReference type="SMART" id="SM00324">
    <property type="entry name" value="RhoGAP"/>
    <property type="match status" value="1"/>
</dbReference>
<evidence type="ECO:0000256" key="3">
    <source>
        <dbReference type="SAM" id="MobiDB-lite"/>
    </source>
</evidence>
<dbReference type="CDD" id="cd20821">
    <property type="entry name" value="C1_MgcRacGAP"/>
    <property type="match status" value="1"/>
</dbReference>
<accession>A0A818FEX3</accession>
<sequence length="618" mass="70812">MDIDTTADFKARLQTMIAYQDILIKNNLLAQSSCDQEFSTLLIFHNDLRRKYADLRSQTDQLDRYIEHYRAESERKDKKIQSQSSQILRLTQHNKRNNERLTELQRWFDRVKDSITEQSTYNKLYDILRNSHMSEGETTADLSDRYCTGDELDVDYSHMPKVVSQSAGIGEIKRLTDTNDIDLKLHKSLVNISTSNDRNVNKNKLESNQLRTSPIPVSSRKSLSIHQRPKQRIRKPSKEFLNTKSEELELSIDDQFWSKHIEGHHEQKSLSPINSALPKLISPTIEQKTLTPSTLASNFNSNSSPSNITKLHSRGHNFISRNILIPETCCVCLKRIHFGKLAYRCQACNALCHTGCKENCTTLCLPNVKTPNRGAVCKFSPREPNQLQIPALLVHCINEIEQRGLQEIGLYRLNVIESQAKELKDRILKSRTGLFDLSHYNDIHLICGVVKDFLRSLSESLLTDALWKSFASAVDEEFDSIKHQKFDSLIHQLPKPNRDTLAFIILHLQRVSTSAICRMPILNLSRTMGPSVIGYSSKHVSGIDLVSETYKQTKLLEFFLQMPSSYWSKFLEINNSNMSTTPITKDQIGTPVLIRQFHFQNTPTINYPAPSTTFFSPI</sequence>
<dbReference type="PANTHER" id="PTHR46199:SF3">
    <property type="entry name" value="RAC GTPASE-ACTIVATING PROTEIN 1"/>
    <property type="match status" value="1"/>
</dbReference>
<dbReference type="GO" id="GO:0046872">
    <property type="term" value="F:metal ion binding"/>
    <property type="evidence" value="ECO:0007669"/>
    <property type="project" value="UniProtKB-KW"/>
</dbReference>
<dbReference type="GO" id="GO:0005634">
    <property type="term" value="C:nucleus"/>
    <property type="evidence" value="ECO:0007669"/>
    <property type="project" value="TreeGrafter"/>
</dbReference>
<dbReference type="GO" id="GO:0032154">
    <property type="term" value="C:cleavage furrow"/>
    <property type="evidence" value="ECO:0007669"/>
    <property type="project" value="TreeGrafter"/>
</dbReference>
<proteinExistence type="predicted"/>
<dbReference type="Proteomes" id="UP000663869">
    <property type="component" value="Unassembled WGS sequence"/>
</dbReference>
<gene>
    <name evidence="6" type="ORF">FME351_LOCUS15039</name>
    <name evidence="7" type="ORF">TSG867_LOCUS19647</name>
</gene>
<evidence type="ECO:0008006" key="9">
    <source>
        <dbReference type="Google" id="ProtNLM"/>
    </source>
</evidence>
<dbReference type="GO" id="GO:0097149">
    <property type="term" value="C:centralspindlin complex"/>
    <property type="evidence" value="ECO:0007669"/>
    <property type="project" value="TreeGrafter"/>
</dbReference>
<dbReference type="Gene3D" id="1.10.555.10">
    <property type="entry name" value="Rho GTPase activation protein"/>
    <property type="match status" value="1"/>
</dbReference>
<dbReference type="EMBL" id="CAJOBQ010001388">
    <property type="protein sequence ID" value="CAF4482676.1"/>
    <property type="molecule type" value="Genomic_DNA"/>
</dbReference>
<dbReference type="GO" id="GO:0051233">
    <property type="term" value="C:spindle midzone"/>
    <property type="evidence" value="ECO:0007669"/>
    <property type="project" value="TreeGrafter"/>
</dbReference>
<dbReference type="Pfam" id="PF00130">
    <property type="entry name" value="C1_1"/>
    <property type="match status" value="1"/>
</dbReference>
<evidence type="ECO:0000313" key="8">
    <source>
        <dbReference type="Proteomes" id="UP000663869"/>
    </source>
</evidence>
<dbReference type="SMART" id="SM00109">
    <property type="entry name" value="C1"/>
    <property type="match status" value="1"/>
</dbReference>
<evidence type="ECO:0000259" key="5">
    <source>
        <dbReference type="PROSITE" id="PS50238"/>
    </source>
</evidence>
<evidence type="ECO:0000313" key="6">
    <source>
        <dbReference type="EMBL" id="CAF3474096.1"/>
    </source>
</evidence>
<dbReference type="EMBL" id="CAJNYU010001856">
    <property type="protein sequence ID" value="CAF3474096.1"/>
    <property type="molecule type" value="Genomic_DNA"/>
</dbReference>